<dbReference type="EC" id="2.5.1.18" evidence="3"/>
<keyword evidence="4" id="KW-1185">Reference proteome</keyword>
<dbReference type="InterPro" id="IPR036249">
    <property type="entry name" value="Thioredoxin-like_sf"/>
</dbReference>
<dbReference type="InterPro" id="IPR004045">
    <property type="entry name" value="Glutathione_S-Trfase_N"/>
</dbReference>
<feature type="domain" description="GST N-terminal" evidence="1">
    <location>
        <begin position="1"/>
        <end position="76"/>
    </location>
</feature>
<reference evidence="3 4" key="1">
    <citation type="submission" date="2017-03" db="EMBL/GenBank/DDBJ databases">
        <authorList>
            <person name="Afonso C.L."/>
            <person name="Miller P.J."/>
            <person name="Scott M.A."/>
            <person name="Spackman E."/>
            <person name="Goraichik I."/>
            <person name="Dimitrov K.M."/>
            <person name="Suarez D.L."/>
            <person name="Swayne D.E."/>
        </authorList>
    </citation>
    <scope>NUCLEOTIDE SEQUENCE [LARGE SCALE GENOMIC DNA]</scope>
    <source>
        <strain evidence="3 4">CECT 7751</strain>
    </source>
</reference>
<dbReference type="AlphaFoldDB" id="A0A1X7A3F6"/>
<dbReference type="CDD" id="cd03046">
    <property type="entry name" value="GST_N_GTT1_like"/>
    <property type="match status" value="1"/>
</dbReference>
<dbReference type="InterPro" id="IPR040079">
    <property type="entry name" value="Glutathione_S-Trfase"/>
</dbReference>
<dbReference type="Pfam" id="PF13409">
    <property type="entry name" value="GST_N_2"/>
    <property type="match status" value="1"/>
</dbReference>
<keyword evidence="3" id="KW-0808">Transferase</keyword>
<dbReference type="PROSITE" id="PS50404">
    <property type="entry name" value="GST_NTER"/>
    <property type="match status" value="1"/>
</dbReference>
<sequence>MYTLIGGPQNRTFRVVWMLEELGLPYQRQYAKPHEPQVTEHSPLGKLPVLVTEDGTALTDSVAILTWLADSTGRMTARAGSLERARQDGLTQQIVDDIEGLLWMSTRHSFVLPEDQRVPAIKDSLRWEFARNCDRLAERMVGPFIMGEEMTVPDILATHCLDWAHAAKFEVSSETLLAYHARMRAREAYSSAVASEKSLAAPATA</sequence>
<gene>
    <name evidence="3" type="ORF">PSM7751_03683</name>
</gene>
<dbReference type="PANTHER" id="PTHR44051">
    <property type="entry name" value="GLUTATHIONE S-TRANSFERASE-RELATED"/>
    <property type="match status" value="1"/>
</dbReference>
<accession>A0A1X7A3F6</accession>
<evidence type="ECO:0000259" key="1">
    <source>
        <dbReference type="PROSITE" id="PS50404"/>
    </source>
</evidence>
<name>A0A1X7A3F6_9RHOB</name>
<feature type="domain" description="GST C-terminal" evidence="2">
    <location>
        <begin position="80"/>
        <end position="205"/>
    </location>
</feature>
<dbReference type="PROSITE" id="PS50405">
    <property type="entry name" value="GST_CTER"/>
    <property type="match status" value="1"/>
</dbReference>
<organism evidence="3 4">
    <name type="scientific">Pseudooceanicola marinus</name>
    <dbReference type="NCBI Taxonomy" id="396013"/>
    <lineage>
        <taxon>Bacteria</taxon>
        <taxon>Pseudomonadati</taxon>
        <taxon>Pseudomonadota</taxon>
        <taxon>Alphaproteobacteria</taxon>
        <taxon>Rhodobacterales</taxon>
        <taxon>Paracoccaceae</taxon>
        <taxon>Pseudooceanicola</taxon>
    </lineage>
</organism>
<dbReference type="InterPro" id="IPR036282">
    <property type="entry name" value="Glutathione-S-Trfase_C_sf"/>
</dbReference>
<protein>
    <submittedName>
        <fullName evidence="3">Glutathione S-transferase</fullName>
        <ecNumber evidence="3">2.5.1.18</ecNumber>
    </submittedName>
</protein>
<dbReference type="GO" id="GO:0004364">
    <property type="term" value="F:glutathione transferase activity"/>
    <property type="evidence" value="ECO:0007669"/>
    <property type="project" value="UniProtKB-EC"/>
</dbReference>
<dbReference type="SFLD" id="SFLDS00019">
    <property type="entry name" value="Glutathione_Transferase_(cytos"/>
    <property type="match status" value="1"/>
</dbReference>
<dbReference type="Gene3D" id="1.20.1050.10">
    <property type="match status" value="1"/>
</dbReference>
<dbReference type="Proteomes" id="UP000193963">
    <property type="component" value="Unassembled WGS sequence"/>
</dbReference>
<dbReference type="InterPro" id="IPR010987">
    <property type="entry name" value="Glutathione-S-Trfase_C-like"/>
</dbReference>
<evidence type="ECO:0000313" key="3">
    <source>
        <dbReference type="EMBL" id="SLN69396.1"/>
    </source>
</evidence>
<dbReference type="SUPFAM" id="SSF52833">
    <property type="entry name" value="Thioredoxin-like"/>
    <property type="match status" value="1"/>
</dbReference>
<dbReference type="PANTHER" id="PTHR44051:SF8">
    <property type="entry name" value="GLUTATHIONE S-TRANSFERASE GSTA"/>
    <property type="match status" value="1"/>
</dbReference>
<dbReference type="RefSeq" id="WP_085889694.1">
    <property type="nucleotide sequence ID" value="NZ_FWFN01000008.1"/>
</dbReference>
<dbReference type="Gene3D" id="3.40.30.10">
    <property type="entry name" value="Glutaredoxin"/>
    <property type="match status" value="1"/>
</dbReference>
<proteinExistence type="predicted"/>
<dbReference type="OrthoDB" id="9810080at2"/>
<dbReference type="SUPFAM" id="SSF47616">
    <property type="entry name" value="GST C-terminal domain-like"/>
    <property type="match status" value="1"/>
</dbReference>
<dbReference type="EMBL" id="FWFN01000008">
    <property type="protein sequence ID" value="SLN69396.1"/>
    <property type="molecule type" value="Genomic_DNA"/>
</dbReference>
<evidence type="ECO:0000313" key="4">
    <source>
        <dbReference type="Proteomes" id="UP000193963"/>
    </source>
</evidence>
<evidence type="ECO:0000259" key="2">
    <source>
        <dbReference type="PROSITE" id="PS50405"/>
    </source>
</evidence>